<dbReference type="AlphaFoldDB" id="A0A845MF12"/>
<keyword evidence="1" id="KW-0472">Membrane</keyword>
<evidence type="ECO:0008006" key="4">
    <source>
        <dbReference type="Google" id="ProtNLM"/>
    </source>
</evidence>
<evidence type="ECO:0000313" key="3">
    <source>
        <dbReference type="Proteomes" id="UP000445696"/>
    </source>
</evidence>
<keyword evidence="3" id="KW-1185">Reference proteome</keyword>
<organism evidence="2 3">
    <name type="scientific">Sneathiella chungangensis</name>
    <dbReference type="NCBI Taxonomy" id="1418234"/>
    <lineage>
        <taxon>Bacteria</taxon>
        <taxon>Pseudomonadati</taxon>
        <taxon>Pseudomonadota</taxon>
        <taxon>Alphaproteobacteria</taxon>
        <taxon>Sneathiellales</taxon>
        <taxon>Sneathiellaceae</taxon>
        <taxon>Sneathiella</taxon>
    </lineage>
</organism>
<gene>
    <name evidence="2" type="ORF">GQF03_08950</name>
</gene>
<sequence length="188" mass="19090">MARETPRIGLSSFPADRGGSVMVEVALFVPAIMFLLLAGVTMVNAVMLVRATDRAVALIADEFSQRPAIADADIDDALTAAMGMTGTGGYPLGLRLDIRAVEITPDATSLLWSRSRASGGSACAPADAAFSAPEGGYSGSGVLYLLQVDLCATPGVGFYLAGALGAAGFTAHGRAVAIGRTAALRALN</sequence>
<name>A0A845MF12_9PROT</name>
<keyword evidence="1" id="KW-0812">Transmembrane</keyword>
<reference evidence="2 3" key="1">
    <citation type="journal article" date="2014" name="Int. J. Syst. Evol. Microbiol.">
        <title>Sneathiella chungangensis sp. nov., isolated from a marine sand, and emended description of the genus Sneathiella.</title>
        <authorList>
            <person name="Siamphan C."/>
            <person name="Kim H."/>
            <person name="Lee J.S."/>
            <person name="Kim W."/>
        </authorList>
    </citation>
    <scope>NUCLEOTIDE SEQUENCE [LARGE SCALE GENOMIC DNA]</scope>
    <source>
        <strain evidence="2 3">KCTC 32476</strain>
    </source>
</reference>
<dbReference type="RefSeq" id="WP_161338897.1">
    <property type="nucleotide sequence ID" value="NZ_JBHSDG010000005.1"/>
</dbReference>
<protein>
    <recommendedName>
        <fullName evidence="4">Pilus assembly protein</fullName>
    </recommendedName>
</protein>
<accession>A0A845MF12</accession>
<comment type="caution">
    <text evidence="2">The sequence shown here is derived from an EMBL/GenBank/DDBJ whole genome shotgun (WGS) entry which is preliminary data.</text>
</comment>
<keyword evidence="1" id="KW-1133">Transmembrane helix</keyword>
<feature type="transmembrane region" description="Helical" evidence="1">
    <location>
        <begin position="25"/>
        <end position="49"/>
    </location>
</feature>
<proteinExistence type="predicted"/>
<dbReference type="Proteomes" id="UP000445696">
    <property type="component" value="Unassembled WGS sequence"/>
</dbReference>
<evidence type="ECO:0000313" key="2">
    <source>
        <dbReference type="EMBL" id="MZR22459.1"/>
    </source>
</evidence>
<evidence type="ECO:0000256" key="1">
    <source>
        <dbReference type="SAM" id="Phobius"/>
    </source>
</evidence>
<dbReference type="EMBL" id="WTVA01000003">
    <property type="protein sequence ID" value="MZR22459.1"/>
    <property type="molecule type" value="Genomic_DNA"/>
</dbReference>